<organism evidence="1">
    <name type="scientific">marine sediment metagenome</name>
    <dbReference type="NCBI Taxonomy" id="412755"/>
    <lineage>
        <taxon>unclassified sequences</taxon>
        <taxon>metagenomes</taxon>
        <taxon>ecological metagenomes</taxon>
    </lineage>
</organism>
<accession>X1K4C5</accession>
<protein>
    <submittedName>
        <fullName evidence="1">Uncharacterized protein</fullName>
    </submittedName>
</protein>
<gene>
    <name evidence="1" type="ORF">S03H2_60289</name>
</gene>
<evidence type="ECO:0000313" key="1">
    <source>
        <dbReference type="EMBL" id="GAH88475.1"/>
    </source>
</evidence>
<dbReference type="EMBL" id="BARU01038837">
    <property type="protein sequence ID" value="GAH88475.1"/>
    <property type="molecule type" value="Genomic_DNA"/>
</dbReference>
<reference evidence="1" key="1">
    <citation type="journal article" date="2014" name="Front. Microbiol.">
        <title>High frequency of phylogenetically diverse reductive dehalogenase-homologous genes in deep subseafloor sedimentary metagenomes.</title>
        <authorList>
            <person name="Kawai M."/>
            <person name="Futagami T."/>
            <person name="Toyoda A."/>
            <person name="Takaki Y."/>
            <person name="Nishi S."/>
            <person name="Hori S."/>
            <person name="Arai W."/>
            <person name="Tsubouchi T."/>
            <person name="Morono Y."/>
            <person name="Uchiyama I."/>
            <person name="Ito T."/>
            <person name="Fujiyama A."/>
            <person name="Inagaki F."/>
            <person name="Takami H."/>
        </authorList>
    </citation>
    <scope>NUCLEOTIDE SEQUENCE</scope>
    <source>
        <strain evidence="1">Expedition CK06-06</strain>
    </source>
</reference>
<proteinExistence type="predicted"/>
<sequence length="43" mass="4965">MNYRKHIIRPAQHVKLSIDPMFASMNHSGQLRQKDIAGAENIF</sequence>
<name>X1K4C5_9ZZZZ</name>
<comment type="caution">
    <text evidence="1">The sequence shown here is derived from an EMBL/GenBank/DDBJ whole genome shotgun (WGS) entry which is preliminary data.</text>
</comment>
<dbReference type="AlphaFoldDB" id="X1K4C5"/>
<feature type="non-terminal residue" evidence="1">
    <location>
        <position position="43"/>
    </location>
</feature>